<comment type="caution">
    <text evidence="2">The sequence shown here is derived from an EMBL/GenBank/DDBJ whole genome shotgun (WGS) entry which is preliminary data.</text>
</comment>
<reference evidence="2 3" key="1">
    <citation type="submission" date="2015-06" db="EMBL/GenBank/DDBJ databases">
        <title>Cloning and characterization of the uncialamcin biosynthetic gene cluster.</title>
        <authorList>
            <person name="Yan X."/>
            <person name="Huang T."/>
            <person name="Ge H."/>
            <person name="Shen B."/>
        </authorList>
    </citation>
    <scope>NUCLEOTIDE SEQUENCE [LARGE SCALE GENOMIC DNA]</scope>
    <source>
        <strain evidence="2 3">DCA2648</strain>
    </source>
</reference>
<name>A0A1Q4UYA9_9ACTN</name>
<evidence type="ECO:0000313" key="2">
    <source>
        <dbReference type="EMBL" id="OKH90590.1"/>
    </source>
</evidence>
<organism evidence="2 3">
    <name type="scientific">Streptomyces uncialis</name>
    <dbReference type="NCBI Taxonomy" id="1048205"/>
    <lineage>
        <taxon>Bacteria</taxon>
        <taxon>Bacillati</taxon>
        <taxon>Actinomycetota</taxon>
        <taxon>Actinomycetes</taxon>
        <taxon>Kitasatosporales</taxon>
        <taxon>Streptomycetaceae</taxon>
        <taxon>Streptomyces</taxon>
    </lineage>
</organism>
<proteinExistence type="predicted"/>
<dbReference type="AlphaFoldDB" id="A0A1Q4UYA9"/>
<evidence type="ECO:0000256" key="1">
    <source>
        <dbReference type="SAM" id="MobiDB-lite"/>
    </source>
</evidence>
<accession>A0A1Q4UYA9</accession>
<feature type="region of interest" description="Disordered" evidence="1">
    <location>
        <begin position="1"/>
        <end position="27"/>
    </location>
</feature>
<dbReference type="RefSeq" id="WP_073794626.1">
    <property type="nucleotide sequence ID" value="NZ_CP109290.1"/>
</dbReference>
<evidence type="ECO:0008006" key="4">
    <source>
        <dbReference type="Google" id="ProtNLM"/>
    </source>
</evidence>
<dbReference type="Proteomes" id="UP000186455">
    <property type="component" value="Unassembled WGS sequence"/>
</dbReference>
<gene>
    <name evidence="2" type="ORF">AB852_33760</name>
</gene>
<sequence>MALNVNPLPSGDGPGTPDGPAGELLPCGRSLESVWDAQGTPEAERDTHLRTCPHCGAALRELTTLDRLVQRARDTDEAGTADPREAARFTARVMDVVRLELRPGRTLPLGDLDEDLWIVESAAAKTFRAAVDALPGVRAGSCQVHPADPADSGSGVPRGPVRVRLEVEVSAHRNLQEAAEAVRAATVRAGAERLGLTVGRVDVTVTDLLAADDGRDRR</sequence>
<keyword evidence="3" id="KW-1185">Reference proteome</keyword>
<dbReference type="EMBL" id="LFBV01000011">
    <property type="protein sequence ID" value="OKH90590.1"/>
    <property type="molecule type" value="Genomic_DNA"/>
</dbReference>
<evidence type="ECO:0000313" key="3">
    <source>
        <dbReference type="Proteomes" id="UP000186455"/>
    </source>
</evidence>
<protein>
    <recommendedName>
        <fullName evidence="4">Asp23/Gls24 family envelope stress response protein</fullName>
    </recommendedName>
</protein>
<dbReference type="STRING" id="1048205.AB852_33760"/>